<reference evidence="9" key="1">
    <citation type="submission" date="2020-07" db="EMBL/GenBank/DDBJ databases">
        <title>Huge and variable diversity of episymbiotic CPR bacteria and DPANN archaea in groundwater ecosystems.</title>
        <authorList>
            <person name="He C.Y."/>
            <person name="Keren R."/>
            <person name="Whittaker M."/>
            <person name="Farag I.F."/>
            <person name="Doudna J."/>
            <person name="Cate J.H.D."/>
            <person name="Banfield J.F."/>
        </authorList>
    </citation>
    <scope>NUCLEOTIDE SEQUENCE</scope>
    <source>
        <strain evidence="9">NC_groundwater_1482_Ag_S-0.65um_47_24</strain>
    </source>
</reference>
<dbReference type="AlphaFoldDB" id="A0A933GJ83"/>
<comment type="caution">
    <text evidence="9">The sequence shown here is derived from an EMBL/GenBank/DDBJ whole genome shotgun (WGS) entry which is preliminary data.</text>
</comment>
<dbReference type="GO" id="GO:0061711">
    <property type="term" value="F:tRNA N(6)-L-threonylcarbamoyladenine synthase activity"/>
    <property type="evidence" value="ECO:0007669"/>
    <property type="project" value="UniProtKB-EC"/>
</dbReference>
<evidence type="ECO:0000259" key="8">
    <source>
        <dbReference type="Pfam" id="PF00814"/>
    </source>
</evidence>
<keyword evidence="5" id="KW-0408">Iron</keyword>
<dbReference type="InterPro" id="IPR022496">
    <property type="entry name" value="T6A_TsaB"/>
</dbReference>
<evidence type="ECO:0000256" key="1">
    <source>
        <dbReference type="ARBA" id="ARBA00012156"/>
    </source>
</evidence>
<proteinExistence type="predicted"/>
<dbReference type="Pfam" id="PF00814">
    <property type="entry name" value="TsaD"/>
    <property type="match status" value="1"/>
</dbReference>
<dbReference type="EC" id="2.3.1.234" evidence="1"/>
<evidence type="ECO:0000313" key="9">
    <source>
        <dbReference type="EMBL" id="MBI4594828.1"/>
    </source>
</evidence>
<evidence type="ECO:0000256" key="6">
    <source>
        <dbReference type="ARBA" id="ARBA00023315"/>
    </source>
</evidence>
<dbReference type="EMBL" id="JACQWF010000018">
    <property type="protein sequence ID" value="MBI4594828.1"/>
    <property type="molecule type" value="Genomic_DNA"/>
</dbReference>
<name>A0A933GJ83_UNCTE</name>
<evidence type="ECO:0000256" key="2">
    <source>
        <dbReference type="ARBA" id="ARBA00022679"/>
    </source>
</evidence>
<dbReference type="GO" id="GO:0002949">
    <property type="term" value="P:tRNA threonylcarbamoyladenosine modification"/>
    <property type="evidence" value="ECO:0007669"/>
    <property type="project" value="InterPro"/>
</dbReference>
<dbReference type="Gene3D" id="3.30.420.40">
    <property type="match status" value="2"/>
</dbReference>
<feature type="domain" description="Gcp-like" evidence="8">
    <location>
        <begin position="5"/>
        <end position="192"/>
    </location>
</feature>
<dbReference type="PANTHER" id="PTHR11735">
    <property type="entry name" value="TRNA N6-ADENOSINE THREONYLCARBAMOYLTRANSFERASE"/>
    <property type="match status" value="1"/>
</dbReference>
<accession>A0A933GJ83</accession>
<dbReference type="SUPFAM" id="SSF53067">
    <property type="entry name" value="Actin-like ATPase domain"/>
    <property type="match status" value="2"/>
</dbReference>
<comment type="catalytic activity">
    <reaction evidence="7">
        <text>L-threonylcarbamoyladenylate + adenosine(37) in tRNA = N(6)-L-threonylcarbamoyladenosine(37) in tRNA + AMP + H(+)</text>
        <dbReference type="Rhea" id="RHEA:37059"/>
        <dbReference type="Rhea" id="RHEA-COMP:10162"/>
        <dbReference type="Rhea" id="RHEA-COMP:10163"/>
        <dbReference type="ChEBI" id="CHEBI:15378"/>
        <dbReference type="ChEBI" id="CHEBI:73682"/>
        <dbReference type="ChEBI" id="CHEBI:74411"/>
        <dbReference type="ChEBI" id="CHEBI:74418"/>
        <dbReference type="ChEBI" id="CHEBI:456215"/>
        <dbReference type="EC" id="2.3.1.234"/>
    </reaction>
</comment>
<keyword evidence="4" id="KW-0479">Metal-binding</keyword>
<dbReference type="InterPro" id="IPR017861">
    <property type="entry name" value="KAE1/TsaD"/>
</dbReference>
<evidence type="ECO:0000256" key="7">
    <source>
        <dbReference type="ARBA" id="ARBA00048117"/>
    </source>
</evidence>
<dbReference type="GO" id="GO:0005829">
    <property type="term" value="C:cytosol"/>
    <property type="evidence" value="ECO:0007669"/>
    <property type="project" value="TreeGrafter"/>
</dbReference>
<dbReference type="PRINTS" id="PR00789">
    <property type="entry name" value="OSIALOPTASE"/>
</dbReference>
<evidence type="ECO:0000256" key="4">
    <source>
        <dbReference type="ARBA" id="ARBA00022723"/>
    </source>
</evidence>
<gene>
    <name evidence="9" type="primary">tsaB</name>
    <name evidence="9" type="ORF">HY730_00435</name>
</gene>
<keyword evidence="3" id="KW-0819">tRNA processing</keyword>
<dbReference type="NCBIfam" id="TIGR03725">
    <property type="entry name" value="T6A_YeaZ"/>
    <property type="match status" value="1"/>
</dbReference>
<dbReference type="CDD" id="cd24032">
    <property type="entry name" value="ASKHA_NBD_TsaB"/>
    <property type="match status" value="1"/>
</dbReference>
<sequence length="198" mass="21738">KISLSQELLPSINLILSNSGLNIHDICCLAVATGPGSFTGLRIGICTAKALALALQIPIFGVSTLEAMVYPLPDLKYDLCPIIDARKKELYAAIFQRREGKITRMVSEAIVRPSELCKMIENPTIFLGNGLETYGQLLTSSLGELAVIWKINDLTSEGAALAGFDLVKRGHSSELMVIKPLYLRRSEAEIKWEEKHNP</sequence>
<dbReference type="InterPro" id="IPR000905">
    <property type="entry name" value="Gcp-like_dom"/>
</dbReference>
<dbReference type="InterPro" id="IPR043129">
    <property type="entry name" value="ATPase_NBD"/>
</dbReference>
<protein>
    <recommendedName>
        <fullName evidence="1">N(6)-L-threonylcarbamoyladenine synthase</fullName>
        <ecNumber evidence="1">2.3.1.234</ecNumber>
    </recommendedName>
</protein>
<keyword evidence="2" id="KW-0808">Transferase</keyword>
<evidence type="ECO:0000256" key="3">
    <source>
        <dbReference type="ARBA" id="ARBA00022694"/>
    </source>
</evidence>
<evidence type="ECO:0000313" key="10">
    <source>
        <dbReference type="Proteomes" id="UP000772181"/>
    </source>
</evidence>
<evidence type="ECO:0000256" key="5">
    <source>
        <dbReference type="ARBA" id="ARBA00023004"/>
    </source>
</evidence>
<organism evidence="9 10">
    <name type="scientific">Tectimicrobiota bacterium</name>
    <dbReference type="NCBI Taxonomy" id="2528274"/>
    <lineage>
        <taxon>Bacteria</taxon>
        <taxon>Pseudomonadati</taxon>
        <taxon>Nitrospinota/Tectimicrobiota group</taxon>
        <taxon>Candidatus Tectimicrobiota</taxon>
    </lineage>
</organism>
<dbReference type="GO" id="GO:0046872">
    <property type="term" value="F:metal ion binding"/>
    <property type="evidence" value="ECO:0007669"/>
    <property type="project" value="UniProtKB-KW"/>
</dbReference>
<feature type="non-terminal residue" evidence="9">
    <location>
        <position position="1"/>
    </location>
</feature>
<dbReference type="Proteomes" id="UP000772181">
    <property type="component" value="Unassembled WGS sequence"/>
</dbReference>
<dbReference type="PANTHER" id="PTHR11735:SF11">
    <property type="entry name" value="TRNA THREONYLCARBAMOYLADENOSINE BIOSYNTHESIS PROTEIN TSAB"/>
    <property type="match status" value="1"/>
</dbReference>
<keyword evidence="6" id="KW-0012">Acyltransferase</keyword>